<evidence type="ECO:0000313" key="2">
    <source>
        <dbReference type="EMBL" id="WUS60897.1"/>
    </source>
</evidence>
<sequence length="65" mass="6831">MLELIRRPVERELARHGGDVDAAIAALVKKAIPDAMASRSRAKICGGRPSSSARTSTSSAPPRCS</sequence>
<keyword evidence="3" id="KW-1185">Reference proteome</keyword>
<protein>
    <submittedName>
        <fullName evidence="2">CUE domain-containing protein</fullName>
    </submittedName>
</protein>
<reference evidence="2 3" key="1">
    <citation type="submission" date="2022-10" db="EMBL/GenBank/DDBJ databases">
        <title>The complete genomes of actinobacterial strains from the NBC collection.</title>
        <authorList>
            <person name="Joergensen T.S."/>
            <person name="Alvarez Arevalo M."/>
            <person name="Sterndorff E.B."/>
            <person name="Faurdal D."/>
            <person name="Vuksanovic O."/>
            <person name="Mourched A.-S."/>
            <person name="Charusanti P."/>
            <person name="Shaw S."/>
            <person name="Blin K."/>
            <person name="Weber T."/>
        </authorList>
    </citation>
    <scope>NUCLEOTIDE SEQUENCE [LARGE SCALE GENOMIC DNA]</scope>
    <source>
        <strain evidence="2 3">NBC_01247</strain>
    </source>
</reference>
<organism evidence="2 3">
    <name type="scientific">Kitasatospora herbaricolor</name>
    <dbReference type="NCBI Taxonomy" id="68217"/>
    <lineage>
        <taxon>Bacteria</taxon>
        <taxon>Bacillati</taxon>
        <taxon>Actinomycetota</taxon>
        <taxon>Actinomycetes</taxon>
        <taxon>Kitasatosporales</taxon>
        <taxon>Streptomycetaceae</taxon>
        <taxon>Kitasatospora</taxon>
    </lineage>
</organism>
<accession>A0ABZ1WJL3</accession>
<gene>
    <name evidence="2" type="ORF">OG469_38640</name>
</gene>
<feature type="compositionally biased region" description="Low complexity" evidence="1">
    <location>
        <begin position="48"/>
        <end position="65"/>
    </location>
</feature>
<feature type="region of interest" description="Disordered" evidence="1">
    <location>
        <begin position="38"/>
        <end position="65"/>
    </location>
</feature>
<evidence type="ECO:0000256" key="1">
    <source>
        <dbReference type="SAM" id="MobiDB-lite"/>
    </source>
</evidence>
<dbReference type="CDD" id="cd14279">
    <property type="entry name" value="CUE"/>
    <property type="match status" value="1"/>
</dbReference>
<name>A0ABZ1WJL3_9ACTN</name>
<proteinExistence type="predicted"/>
<dbReference type="Proteomes" id="UP001432014">
    <property type="component" value="Chromosome"/>
</dbReference>
<dbReference type="RefSeq" id="WP_329611553.1">
    <property type="nucleotide sequence ID" value="NZ_CP108482.1"/>
</dbReference>
<evidence type="ECO:0000313" key="3">
    <source>
        <dbReference type="Proteomes" id="UP001432014"/>
    </source>
</evidence>
<dbReference type="EMBL" id="CP108482">
    <property type="protein sequence ID" value="WUS60897.1"/>
    <property type="molecule type" value="Genomic_DNA"/>
</dbReference>